<feature type="compositionally biased region" description="Polar residues" evidence="1">
    <location>
        <begin position="548"/>
        <end position="561"/>
    </location>
</feature>
<dbReference type="EMBL" id="SIXH01000078">
    <property type="protein sequence ID" value="TBO59499.1"/>
    <property type="molecule type" value="Genomic_DNA"/>
</dbReference>
<evidence type="ECO:0000313" key="3">
    <source>
        <dbReference type="Proteomes" id="UP000292452"/>
    </source>
</evidence>
<gene>
    <name evidence="2" type="ORF">EYS09_11685</name>
</gene>
<dbReference type="Proteomes" id="UP000292452">
    <property type="component" value="Unassembled WGS sequence"/>
</dbReference>
<name>A0A4Q9HY48_STRKA</name>
<feature type="region of interest" description="Disordered" evidence="1">
    <location>
        <begin position="427"/>
        <end position="637"/>
    </location>
</feature>
<sequence length="925" mass="98120">MSDAPVDPSEVPVFTGDLDLLETKVKSLSNGGPKVETAGSDVHKSFGGLSAFYKAPEAEQMFAVTKPVADRAHDVGHDARVIAGALGTYAREVRPLVHQLTQLRQDAADFRHKVDGSDDDWREDGDLIEENLARRNKIAEVWAAFQAAERDCHAKIVGLVGGKALHAIDASHKNGYGYDAETLKQSKSLPWGEAVEESVPWWKVWRHAYDFGKGVIIDGAWGAVRGLGTLIGVDGWDAAKQAWTGLAKLTTTTALLAVMPALAPMYLMTPGRMMPSWLRDSRTAMLETGKAFVAWDQWESNSSRAAGAVAFNVLTAIITRGGGAAVEGASKAGVAVRATSMAGKVGEVIDPMTYVFRGAGAGISKIGDVMAHLKNTGHLQVPKISEGAYSLPEGATKLPDGTIQLPKDAAIPAGANKLPGGRIKLPEGTVDLPPNTVKDPATGKYMSGRGDLYNQDGSLFQRAENAPKEQATTPATGADNPRTEIPAHQQQPVLAGVGGRGDDIARVGSEVSDPRLAGENAGHGAAGPRDNTPMGRAGDHSTPGGSAGNNLSTNDLDNNPPGSGGRATDTTPAGGHTDHTPSAGLHDLPASGSADTPVSLHDGGHPEMPPTGGLDSATHAADDATAPGHRAAGNGGVRELTAEERKAIQDEHVRKANEDPAWYEKYYDSRGHRLRKSVKVDGVELPILKELPNGKKVAKYDLPSGPSEVKFGRTPHGPQSADPAHLADLNKSAKDRHIARDLTNAEKAYTDSPSDATRQALADAQTAYREQLGDVPNNSKISEKLGEDSAALHIVPNEFSNAVDVPLPKTPNGANMFDQVYELGRGTGEYLIVEAKAPSGDLDWRQGVGDEERGVTAPQGMRVKQGTRLYVETILSEMWKRGPEDVRIADALFKALEEGKLQYVLVKANENTGTYSGAVMEHFKF</sequence>
<evidence type="ECO:0008006" key="4">
    <source>
        <dbReference type="Google" id="ProtNLM"/>
    </source>
</evidence>
<feature type="compositionally biased region" description="Low complexity" evidence="1">
    <location>
        <begin position="617"/>
        <end position="626"/>
    </location>
</feature>
<proteinExistence type="predicted"/>
<keyword evidence="3" id="KW-1185">Reference proteome</keyword>
<organism evidence="2 3">
    <name type="scientific">Streptomyces kasugaensis</name>
    <dbReference type="NCBI Taxonomy" id="1946"/>
    <lineage>
        <taxon>Bacteria</taxon>
        <taxon>Bacillati</taxon>
        <taxon>Actinomycetota</taxon>
        <taxon>Actinomycetes</taxon>
        <taxon>Kitasatosporales</taxon>
        <taxon>Streptomycetaceae</taxon>
        <taxon>Streptomyces</taxon>
    </lineage>
</organism>
<protein>
    <recommendedName>
        <fullName evidence="4">Protein phosphatase</fullName>
    </recommendedName>
</protein>
<dbReference type="AlphaFoldDB" id="A0A4Q9HY48"/>
<comment type="caution">
    <text evidence="2">The sequence shown here is derived from an EMBL/GenBank/DDBJ whole genome shotgun (WGS) entry which is preliminary data.</text>
</comment>
<dbReference type="CDD" id="cd20739">
    <property type="entry name" value="PoNe_DUF637"/>
    <property type="match status" value="1"/>
</dbReference>
<evidence type="ECO:0000256" key="1">
    <source>
        <dbReference type="SAM" id="MobiDB-lite"/>
    </source>
</evidence>
<dbReference type="InterPro" id="IPR049762">
    <property type="entry name" value="PoNe_dom"/>
</dbReference>
<reference evidence="2 3" key="1">
    <citation type="submission" date="2019-02" db="EMBL/GenBank/DDBJ databases">
        <title>Draft Genome Sequence of Streptomyces sp. AM-2504, identified by 16S rRNA comparative analysis as a Streptomyces Kasugaensis strain.</title>
        <authorList>
            <person name="Napolioni V."/>
            <person name="Giuliodori A.M."/>
            <person name="Spurio R."/>
            <person name="Fabbretti A."/>
        </authorList>
    </citation>
    <scope>NUCLEOTIDE SEQUENCE [LARGE SCALE GENOMIC DNA]</scope>
    <source>
        <strain evidence="2 3">AM-2504</strain>
    </source>
</reference>
<accession>A0A4Q9HY48</accession>
<evidence type="ECO:0000313" key="2">
    <source>
        <dbReference type="EMBL" id="TBO59499.1"/>
    </source>
</evidence>
<dbReference type="RefSeq" id="WP_131123141.1">
    <property type="nucleotide sequence ID" value="NZ_SIXH01000078.1"/>
</dbReference>